<dbReference type="InterPro" id="IPR011010">
    <property type="entry name" value="DNA_brk_join_enz"/>
</dbReference>
<dbReference type="GO" id="GO:0006310">
    <property type="term" value="P:DNA recombination"/>
    <property type="evidence" value="ECO:0007669"/>
    <property type="project" value="UniProtKB-KW"/>
</dbReference>
<dbReference type="KEGG" id="asal:CFBP5507_07750"/>
<dbReference type="Gene3D" id="1.10.443.10">
    <property type="entry name" value="Intergrase catalytic core"/>
    <property type="match status" value="1"/>
</dbReference>
<dbReference type="Proteomes" id="UP000298735">
    <property type="component" value="Chromosome Circular"/>
</dbReference>
<dbReference type="PANTHER" id="PTHR30349">
    <property type="entry name" value="PHAGE INTEGRASE-RELATED"/>
    <property type="match status" value="1"/>
</dbReference>
<evidence type="ECO:0000256" key="3">
    <source>
        <dbReference type="ARBA" id="ARBA00023125"/>
    </source>
</evidence>
<protein>
    <submittedName>
        <fullName evidence="5">Tyrosine-type recombinase/integrase</fullName>
    </submittedName>
</protein>
<organism evidence="5 6">
    <name type="scientific">Agrobacterium salinitolerans</name>
    <dbReference type="NCBI Taxonomy" id="1183413"/>
    <lineage>
        <taxon>Bacteria</taxon>
        <taxon>Pseudomonadati</taxon>
        <taxon>Pseudomonadota</taxon>
        <taxon>Alphaproteobacteria</taxon>
        <taxon>Hyphomicrobiales</taxon>
        <taxon>Rhizobiaceae</taxon>
        <taxon>Rhizobium/Agrobacterium group</taxon>
        <taxon>Agrobacterium</taxon>
    </lineage>
</organism>
<accession>A0A4Z1R704</accession>
<dbReference type="InterPro" id="IPR044068">
    <property type="entry name" value="CB"/>
</dbReference>
<evidence type="ECO:0000256" key="1">
    <source>
        <dbReference type="ARBA" id="ARBA00008857"/>
    </source>
</evidence>
<dbReference type="InterPro" id="IPR050090">
    <property type="entry name" value="Tyrosine_recombinase_XerCD"/>
</dbReference>
<sequence length="517" mass="58343">MAGKPQHWKERNGRYSARIVIPSSLRPYLDNRAELEIQLGGDRRTALRNHAAAVASMQRQIGIARLKHEAATGQQRKPAAHPLTAQQIALRDYQSQISFDSEIRAHDPRYAQIDPDPAYDAHPFRDGFAGKLSDDELEELVGLRIERTRLAGNTDAVKGTPEWRALAQALCIASYEAVARRYERNDGDFTGEPSHPMLVEAVKQEESQPLASPFAGITFEDVIKEQERLASIGLSRPKSEATLEKYRNAKDDFEAFRKDKAVATVTLAEGRAWRDHMLVDGKLSRKTVHDKITIIRTLMGEANKQAENQMFPQGEPWAALELPVVQKGDSAERTYSLKDARHFLEFARSATRASFRWIPWIIAHTGARVNEITVLEKRDIFEVEGFWFIHIRVGDGRKTKTHKARKVPVHPGLIKEGFIEWVKAQPDGKLFPGGKNEDQRLREWIHEKVFPKRTDLPPPNHGFRHLFEDALTGGVSERAALYIMGRSSGSSADDYGGSDVKLVEIAKQMKTVRDIIT</sequence>
<gene>
    <name evidence="5" type="ORF">CFBP5507_07750</name>
</gene>
<proteinExistence type="inferred from homology"/>
<dbReference type="AlphaFoldDB" id="A0A4Z1R704"/>
<dbReference type="InterPro" id="IPR013762">
    <property type="entry name" value="Integrase-like_cat_sf"/>
</dbReference>
<keyword evidence="4" id="KW-0233">DNA recombination</keyword>
<dbReference type="SUPFAM" id="SSF56349">
    <property type="entry name" value="DNA breaking-rejoining enzymes"/>
    <property type="match status" value="1"/>
</dbReference>
<dbReference type="PROSITE" id="PS51900">
    <property type="entry name" value="CB"/>
    <property type="match status" value="1"/>
</dbReference>
<keyword evidence="2" id="KW-0229">DNA integration</keyword>
<dbReference type="RefSeq" id="WP_137410543.1">
    <property type="nucleotide sequence ID" value="NZ_CP109968.1"/>
</dbReference>
<reference evidence="5" key="1">
    <citation type="submission" date="2022-10" db="EMBL/GenBank/DDBJ databases">
        <title>Complete genome sequence of Agrobacterium salinitolerans CFBP5507.</title>
        <authorList>
            <person name="Tchabashvili S."/>
            <person name="Yen H.-C."/>
            <person name="Haryono M."/>
            <person name="Lin Y.-C."/>
            <person name="Lai E.-M."/>
            <person name="Kuo C.-H."/>
        </authorList>
    </citation>
    <scope>NUCLEOTIDE SEQUENCE</scope>
    <source>
        <strain evidence="5">CFBP5507</strain>
    </source>
</reference>
<dbReference type="GO" id="GO:0015074">
    <property type="term" value="P:DNA integration"/>
    <property type="evidence" value="ECO:0007669"/>
    <property type="project" value="UniProtKB-KW"/>
</dbReference>
<dbReference type="EMBL" id="CP109968">
    <property type="protein sequence ID" value="UYZ06159.1"/>
    <property type="molecule type" value="Genomic_DNA"/>
</dbReference>
<evidence type="ECO:0000256" key="4">
    <source>
        <dbReference type="ARBA" id="ARBA00023172"/>
    </source>
</evidence>
<dbReference type="OrthoDB" id="9784724at2"/>
<dbReference type="GO" id="GO:0003677">
    <property type="term" value="F:DNA binding"/>
    <property type="evidence" value="ECO:0007669"/>
    <property type="project" value="UniProtKB-UniRule"/>
</dbReference>
<name>A0A4Z1R704_9HYPH</name>
<dbReference type="PANTHER" id="PTHR30349:SF41">
    <property type="entry name" value="INTEGRASE_RECOMBINASE PROTEIN MJ0367-RELATED"/>
    <property type="match status" value="1"/>
</dbReference>
<evidence type="ECO:0000313" key="5">
    <source>
        <dbReference type="EMBL" id="UYZ06159.1"/>
    </source>
</evidence>
<keyword evidence="3" id="KW-0238">DNA-binding</keyword>
<evidence type="ECO:0000313" key="6">
    <source>
        <dbReference type="Proteomes" id="UP000298735"/>
    </source>
</evidence>
<comment type="similarity">
    <text evidence="1">Belongs to the 'phage' integrase family.</text>
</comment>
<evidence type="ECO:0000256" key="2">
    <source>
        <dbReference type="ARBA" id="ARBA00022908"/>
    </source>
</evidence>